<dbReference type="AlphaFoldDB" id="A0A4V2RZR1"/>
<comment type="caution">
    <text evidence="3">The sequence shown here is derived from an EMBL/GenBank/DDBJ whole genome shotgun (WGS) entry which is preliminary data.</text>
</comment>
<dbReference type="PANTHER" id="PTHR43433:SF5">
    <property type="entry name" value="AB HYDROLASE-1 DOMAIN-CONTAINING PROTEIN"/>
    <property type="match status" value="1"/>
</dbReference>
<keyword evidence="1" id="KW-0812">Transmembrane</keyword>
<protein>
    <submittedName>
        <fullName evidence="3">Poly(3-hydroxyalkanoate) depolymerase</fullName>
    </submittedName>
</protein>
<dbReference type="EMBL" id="SLWN01000006">
    <property type="protein sequence ID" value="TCO28030.1"/>
    <property type="molecule type" value="Genomic_DNA"/>
</dbReference>
<dbReference type="Pfam" id="PF00561">
    <property type="entry name" value="Abhydrolase_1"/>
    <property type="match status" value="1"/>
</dbReference>
<dbReference type="PRINTS" id="PR00111">
    <property type="entry name" value="ABHYDROLASE"/>
</dbReference>
<dbReference type="InterPro" id="IPR029058">
    <property type="entry name" value="AB_hydrolase_fold"/>
</dbReference>
<keyword evidence="4" id="KW-1185">Reference proteome</keyword>
<name>A0A4V2RZR1_9ACTN</name>
<dbReference type="Gene3D" id="3.40.50.1820">
    <property type="entry name" value="alpha/beta hydrolase"/>
    <property type="match status" value="1"/>
</dbReference>
<accession>A0A4V2RZR1</accession>
<keyword evidence="1" id="KW-1133">Transmembrane helix</keyword>
<dbReference type="InterPro" id="IPR000073">
    <property type="entry name" value="AB_hydrolase_1"/>
</dbReference>
<keyword evidence="1" id="KW-0472">Membrane</keyword>
<organism evidence="3 4">
    <name type="scientific">Kribbella steppae</name>
    <dbReference type="NCBI Taxonomy" id="2512223"/>
    <lineage>
        <taxon>Bacteria</taxon>
        <taxon>Bacillati</taxon>
        <taxon>Actinomycetota</taxon>
        <taxon>Actinomycetes</taxon>
        <taxon>Propionibacteriales</taxon>
        <taxon>Kribbellaceae</taxon>
        <taxon>Kribbella</taxon>
    </lineage>
</organism>
<dbReference type="GO" id="GO:0046503">
    <property type="term" value="P:glycerolipid catabolic process"/>
    <property type="evidence" value="ECO:0007669"/>
    <property type="project" value="TreeGrafter"/>
</dbReference>
<gene>
    <name evidence="3" type="ORF">EV652_10612</name>
</gene>
<evidence type="ECO:0000313" key="3">
    <source>
        <dbReference type="EMBL" id="TCO28030.1"/>
    </source>
</evidence>
<evidence type="ECO:0000313" key="4">
    <source>
        <dbReference type="Proteomes" id="UP000294508"/>
    </source>
</evidence>
<evidence type="ECO:0000256" key="1">
    <source>
        <dbReference type="SAM" id="Phobius"/>
    </source>
</evidence>
<feature type="domain" description="AB hydrolase-1" evidence="2">
    <location>
        <begin position="26"/>
        <end position="251"/>
    </location>
</feature>
<proteinExistence type="predicted"/>
<reference evidence="3 4" key="1">
    <citation type="journal article" date="2015" name="Stand. Genomic Sci.">
        <title>Genomic Encyclopedia of Bacterial and Archaeal Type Strains, Phase III: the genomes of soil and plant-associated and newly described type strains.</title>
        <authorList>
            <person name="Whitman W.B."/>
            <person name="Woyke T."/>
            <person name="Klenk H.P."/>
            <person name="Zhou Y."/>
            <person name="Lilburn T.G."/>
            <person name="Beck B.J."/>
            <person name="De Vos P."/>
            <person name="Vandamme P."/>
            <person name="Eisen J.A."/>
            <person name="Garrity G."/>
            <person name="Hugenholtz P."/>
            <person name="Kyrpides N.C."/>
        </authorList>
    </citation>
    <scope>NUCLEOTIDE SEQUENCE [LARGE SCALE GENOMIC DNA]</scope>
    <source>
        <strain evidence="3 4">VKM Ac-2572</strain>
    </source>
</reference>
<dbReference type="Proteomes" id="UP000294508">
    <property type="component" value="Unassembled WGS sequence"/>
</dbReference>
<feature type="transmembrane region" description="Helical" evidence="1">
    <location>
        <begin position="119"/>
        <end position="137"/>
    </location>
</feature>
<sequence length="276" mass="30254">MTEFRRIRVLGHGVRVAVRPGIGAGPPLLVCNGIGASLDLLQPFVDRVDPRIEVVRFDVPGVGGSPTPKSPYNFALLACFVGRLLDELGHDRFDALGISWGGGLAQQLAFQNPRRCRRLVLVSTGTGMLMVPARLSVLSKMLTLRRYRDPEYAKAIASELYGGRMRRQPDEVRRVLYEPERFGARAGYYLQLLAGVGWTSLPALPLIRQPTLILAGNDDPMIPLVNARIMHSLLPNGSLHVFDDGHLGLLTSADELGPLVSRFLTSPRGERATSRS</sequence>
<evidence type="ECO:0000259" key="2">
    <source>
        <dbReference type="Pfam" id="PF00561"/>
    </source>
</evidence>
<dbReference type="NCBIfam" id="TIGR02240">
    <property type="entry name" value="PHA_depoly_arom"/>
    <property type="match status" value="1"/>
</dbReference>
<dbReference type="OrthoDB" id="7958481at2"/>
<dbReference type="InterPro" id="IPR050471">
    <property type="entry name" value="AB_hydrolase"/>
</dbReference>
<dbReference type="InterPro" id="IPR011942">
    <property type="entry name" value="PHA_depoly_arom"/>
</dbReference>
<dbReference type="GO" id="GO:0004806">
    <property type="term" value="F:triacylglycerol lipase activity"/>
    <property type="evidence" value="ECO:0007669"/>
    <property type="project" value="TreeGrafter"/>
</dbReference>
<dbReference type="RefSeq" id="WP_132210265.1">
    <property type="nucleotide sequence ID" value="NZ_SLWN01000006.1"/>
</dbReference>
<dbReference type="PANTHER" id="PTHR43433">
    <property type="entry name" value="HYDROLASE, ALPHA/BETA FOLD FAMILY PROTEIN"/>
    <property type="match status" value="1"/>
</dbReference>
<dbReference type="SUPFAM" id="SSF53474">
    <property type="entry name" value="alpha/beta-Hydrolases"/>
    <property type="match status" value="1"/>
</dbReference>